<dbReference type="SUPFAM" id="SSF53383">
    <property type="entry name" value="PLP-dependent transferases"/>
    <property type="match status" value="1"/>
</dbReference>
<proteinExistence type="inferred from homology"/>
<dbReference type="InterPro" id="IPR005958">
    <property type="entry name" value="TyrNic_aminoTrfase"/>
</dbReference>
<comment type="caution">
    <text evidence="9">The sequence shown here is derived from an EMBL/GenBank/DDBJ whole genome shotgun (WGS) entry which is preliminary data.</text>
</comment>
<dbReference type="PANTHER" id="PTHR45744:SF2">
    <property type="entry name" value="TYROSINE AMINOTRANSFERASE"/>
    <property type="match status" value="1"/>
</dbReference>
<dbReference type="GO" id="GO:0006559">
    <property type="term" value="P:L-phenylalanine catabolic process"/>
    <property type="evidence" value="ECO:0007669"/>
    <property type="project" value="UniProtKB-UniRule"/>
</dbReference>
<dbReference type="PROSITE" id="PS00105">
    <property type="entry name" value="AA_TRANSFER_CLASS_1"/>
    <property type="match status" value="1"/>
</dbReference>
<dbReference type="Gene3D" id="3.40.640.10">
    <property type="entry name" value="Type I PLP-dependent aspartate aminotransferase-like (Major domain)"/>
    <property type="match status" value="1"/>
</dbReference>
<dbReference type="Proteomes" id="UP001152888">
    <property type="component" value="Unassembled WGS sequence"/>
</dbReference>
<evidence type="ECO:0000256" key="3">
    <source>
        <dbReference type="ARBA" id="ARBA00022576"/>
    </source>
</evidence>
<sequence length="397" mass="43210">MLEKKINASAEVTVLEDGKSENWTVQPSYAAQHCKNFIRDIVDNLNLQPNPEKPVIALSLGDPCVYGNLSPAPEVVQAVADVLVGGRSNGYFPSVGQECARQAVAEYLSVDGAQISPSDVILCSGCSSALEHAITVLACGKKGHNILIPRPGFPIYRTLAEAIGVGVRYYNLLPEQNWEVDLFHLESQIDHNTAALVINNPSNPCGSVWSEAHLRAVMSVARRRRIPVIADEIYERLVFPGESFISVAALEAGVPTLICGGLAKRFLVPGWRLGWIVVHDETSALHDIRSALVRLTQRTIGSCTLIQAALPAILQQTPITFHSNLAKTLQRHAQLAYECLKKAKGLTPYMPQGAMYMVVEVDMSGFPMFSGGLELAGRMMEEESVFCLPGEVRVPLV</sequence>
<evidence type="ECO:0000256" key="1">
    <source>
        <dbReference type="ARBA" id="ARBA00001933"/>
    </source>
</evidence>
<keyword evidence="3" id="KW-0032">Aminotransferase</keyword>
<evidence type="ECO:0000256" key="7">
    <source>
        <dbReference type="PIRSR" id="PIRSR000517-1"/>
    </source>
</evidence>
<comment type="catalytic activity">
    <reaction evidence="6">
        <text>L-tyrosine + 2-oxoglutarate = 3-(4-hydroxyphenyl)pyruvate + L-glutamate</text>
        <dbReference type="Rhea" id="RHEA:15093"/>
        <dbReference type="ChEBI" id="CHEBI:16810"/>
        <dbReference type="ChEBI" id="CHEBI:29985"/>
        <dbReference type="ChEBI" id="CHEBI:36242"/>
        <dbReference type="ChEBI" id="CHEBI:58315"/>
        <dbReference type="EC" id="2.6.1.5"/>
    </reaction>
</comment>
<gene>
    <name evidence="9" type="ORF">ACAOBT_LOCUS15018</name>
</gene>
<comment type="pathway">
    <text evidence="6">Amino-acid degradation; L-phenylalanine degradation; acetoacetate and fumarate from L-phenylalanine: step 2/6.</text>
</comment>
<name>A0A9P0L1W5_ACAOB</name>
<dbReference type="GO" id="GO:0030170">
    <property type="term" value="F:pyridoxal phosphate binding"/>
    <property type="evidence" value="ECO:0007669"/>
    <property type="project" value="InterPro"/>
</dbReference>
<dbReference type="Pfam" id="PF00155">
    <property type="entry name" value="Aminotran_1_2"/>
    <property type="match status" value="1"/>
</dbReference>
<dbReference type="InterPro" id="IPR015422">
    <property type="entry name" value="PyrdxlP-dep_Trfase_small"/>
</dbReference>
<evidence type="ECO:0000256" key="5">
    <source>
        <dbReference type="ARBA" id="ARBA00022898"/>
    </source>
</evidence>
<evidence type="ECO:0000256" key="6">
    <source>
        <dbReference type="PIRNR" id="PIRNR000517"/>
    </source>
</evidence>
<dbReference type="InterPro" id="IPR015421">
    <property type="entry name" value="PyrdxlP-dep_Trfase_major"/>
</dbReference>
<dbReference type="InterPro" id="IPR015424">
    <property type="entry name" value="PyrdxlP-dep_Trfase"/>
</dbReference>
<evidence type="ECO:0000259" key="8">
    <source>
        <dbReference type="Pfam" id="PF00155"/>
    </source>
</evidence>
<evidence type="ECO:0000256" key="2">
    <source>
        <dbReference type="ARBA" id="ARBA00007441"/>
    </source>
</evidence>
<keyword evidence="5 6" id="KW-0663">Pyridoxal phosphate</keyword>
<dbReference type="OrthoDB" id="7042322at2759"/>
<dbReference type="AlphaFoldDB" id="A0A9P0L1W5"/>
<feature type="domain" description="Aminotransferase class I/classII large" evidence="8">
    <location>
        <begin position="54"/>
        <end position="391"/>
    </location>
</feature>
<dbReference type="GO" id="GO:0004838">
    <property type="term" value="F:L-tyrosine-2-oxoglutarate transaminase activity"/>
    <property type="evidence" value="ECO:0007669"/>
    <property type="project" value="UniProtKB-UniRule"/>
</dbReference>
<dbReference type="EC" id="2.6.1.5" evidence="6"/>
<accession>A0A9P0L1W5</accession>
<dbReference type="NCBIfam" id="TIGR01265">
    <property type="entry name" value="tyr_nico_aTase"/>
    <property type="match status" value="1"/>
</dbReference>
<keyword evidence="10" id="KW-1185">Reference proteome</keyword>
<dbReference type="InterPro" id="IPR004839">
    <property type="entry name" value="Aminotransferase_I/II_large"/>
</dbReference>
<evidence type="ECO:0000313" key="9">
    <source>
        <dbReference type="EMBL" id="CAH1982444.1"/>
    </source>
</evidence>
<evidence type="ECO:0000313" key="10">
    <source>
        <dbReference type="Proteomes" id="UP001152888"/>
    </source>
</evidence>
<comment type="similarity">
    <text evidence="2 6">Belongs to the class-I pyridoxal-phosphate-dependent aminotransferase family.</text>
</comment>
<dbReference type="GO" id="GO:0006572">
    <property type="term" value="P:L-tyrosine catabolic process"/>
    <property type="evidence" value="ECO:0007669"/>
    <property type="project" value="TreeGrafter"/>
</dbReference>
<keyword evidence="4" id="KW-0808">Transferase</keyword>
<reference evidence="9" key="1">
    <citation type="submission" date="2022-03" db="EMBL/GenBank/DDBJ databases">
        <authorList>
            <person name="Sayadi A."/>
        </authorList>
    </citation>
    <scope>NUCLEOTIDE SEQUENCE</scope>
</reference>
<comment type="function">
    <text evidence="6">Transaminase involved in tyrosine breakdown. Converts tyrosine to p-hydroxyphenylpyruvate.</text>
</comment>
<dbReference type="PIRSF" id="PIRSF000517">
    <property type="entry name" value="Tyr_transaminase"/>
    <property type="match status" value="1"/>
</dbReference>
<protein>
    <recommendedName>
        <fullName evidence="6">Tyrosine aminotransferase</fullName>
        <shortName evidence="6">TAT</shortName>
        <ecNumber evidence="6">2.6.1.5</ecNumber>
    </recommendedName>
</protein>
<dbReference type="CDD" id="cd00609">
    <property type="entry name" value="AAT_like"/>
    <property type="match status" value="1"/>
</dbReference>
<dbReference type="Gene3D" id="3.90.1150.10">
    <property type="entry name" value="Aspartate Aminotransferase, domain 1"/>
    <property type="match status" value="1"/>
</dbReference>
<dbReference type="PANTHER" id="PTHR45744">
    <property type="entry name" value="TYROSINE AMINOTRANSFERASE"/>
    <property type="match status" value="1"/>
</dbReference>
<dbReference type="InterPro" id="IPR004838">
    <property type="entry name" value="NHTrfase_class1_PyrdxlP-BS"/>
</dbReference>
<comment type="cofactor">
    <cofactor evidence="1 6 7">
        <name>pyridoxal 5'-phosphate</name>
        <dbReference type="ChEBI" id="CHEBI:597326"/>
    </cofactor>
</comment>
<evidence type="ECO:0000256" key="4">
    <source>
        <dbReference type="ARBA" id="ARBA00022679"/>
    </source>
</evidence>
<organism evidence="9 10">
    <name type="scientific">Acanthoscelides obtectus</name>
    <name type="common">Bean weevil</name>
    <name type="synonym">Bruchus obtectus</name>
    <dbReference type="NCBI Taxonomy" id="200917"/>
    <lineage>
        <taxon>Eukaryota</taxon>
        <taxon>Metazoa</taxon>
        <taxon>Ecdysozoa</taxon>
        <taxon>Arthropoda</taxon>
        <taxon>Hexapoda</taxon>
        <taxon>Insecta</taxon>
        <taxon>Pterygota</taxon>
        <taxon>Neoptera</taxon>
        <taxon>Endopterygota</taxon>
        <taxon>Coleoptera</taxon>
        <taxon>Polyphaga</taxon>
        <taxon>Cucujiformia</taxon>
        <taxon>Chrysomeloidea</taxon>
        <taxon>Chrysomelidae</taxon>
        <taxon>Bruchinae</taxon>
        <taxon>Bruchini</taxon>
        <taxon>Acanthoscelides</taxon>
    </lineage>
</organism>
<feature type="modified residue" description="N6-(pyridoxal phosphate)lysine" evidence="7">
    <location>
        <position position="264"/>
    </location>
</feature>
<dbReference type="EMBL" id="CAKOFQ010006922">
    <property type="protein sequence ID" value="CAH1982444.1"/>
    <property type="molecule type" value="Genomic_DNA"/>
</dbReference>
<comment type="subunit">
    <text evidence="6">Homodimer.</text>
</comment>